<dbReference type="SMART" id="SM00330">
    <property type="entry name" value="PIPKc"/>
    <property type="match status" value="1"/>
</dbReference>
<name>A0A0G4IS56_PLABS</name>
<dbReference type="GO" id="GO:0005524">
    <property type="term" value="F:ATP binding"/>
    <property type="evidence" value="ECO:0007669"/>
    <property type="project" value="UniProtKB-UniRule"/>
</dbReference>
<dbReference type="OrthoDB" id="158357at2759"/>
<dbReference type="GO" id="GO:0000285">
    <property type="term" value="F:1-phosphatidylinositol-3-phosphate 5-kinase activity"/>
    <property type="evidence" value="ECO:0007669"/>
    <property type="project" value="TreeGrafter"/>
</dbReference>
<evidence type="ECO:0000313" key="4">
    <source>
        <dbReference type="Proteomes" id="UP000039324"/>
    </source>
</evidence>
<keyword evidence="1" id="KW-0418">Kinase</keyword>
<proteinExistence type="predicted"/>
<dbReference type="InterPro" id="IPR027483">
    <property type="entry name" value="PInositol-4-P-4/5-kinase_C_sf"/>
</dbReference>
<protein>
    <recommendedName>
        <fullName evidence="2">PIPK domain-containing protein</fullName>
    </recommendedName>
</protein>
<dbReference type="Gene3D" id="3.30.810.10">
    <property type="entry name" value="2-Layer Sandwich"/>
    <property type="match status" value="1"/>
</dbReference>
<accession>A0A0G4IS56</accession>
<reference evidence="3 4" key="1">
    <citation type="submission" date="2015-02" db="EMBL/GenBank/DDBJ databases">
        <authorList>
            <person name="Chooi Y.-H."/>
        </authorList>
    </citation>
    <scope>NUCLEOTIDE SEQUENCE [LARGE SCALE GENOMIC DNA]</scope>
    <source>
        <strain evidence="3">E3</strain>
    </source>
</reference>
<sequence length="289" mass="32568">MCLLSSPAYHIVDRCGVARVRLSSGLECRAYHVHFMEERCRMFGIDIVACLERARLWLPESRPHKGVFYRSDDNRLVTKVVTEREFSCMLDLIPVIGARGTSTLLLPLLGMFAVEDTGLINQALHLVVMPNLAYGMSGPRLLDLKGTDSTAVMPAVPVAGENAEQLHGLLAADCEFLCGQEIMDYSLLVAIDDKSAEIRVALIDYFTRYTLERRLESQVKTFGRLLRTVPTAPTIIEPVRYKQRFLDFIKEKFVVVAQPSPSSLRAYRSRTQSCRPRSASPCVRAKRMR</sequence>
<keyword evidence="4" id="KW-1185">Reference proteome</keyword>
<dbReference type="SUPFAM" id="SSF56104">
    <property type="entry name" value="SAICAR synthase-like"/>
    <property type="match status" value="1"/>
</dbReference>
<dbReference type="AlphaFoldDB" id="A0A0G4IS56"/>
<evidence type="ECO:0000256" key="1">
    <source>
        <dbReference type="PROSITE-ProRule" id="PRU00781"/>
    </source>
</evidence>
<keyword evidence="1" id="KW-0547">Nucleotide-binding</keyword>
<dbReference type="InterPro" id="IPR002498">
    <property type="entry name" value="PInositol-4-P-4/5-kinase_core"/>
</dbReference>
<gene>
    <name evidence="3" type="ORF">PBRA_006055</name>
</gene>
<keyword evidence="1" id="KW-0067">ATP-binding</keyword>
<dbReference type="PANTHER" id="PTHR45748:SF7">
    <property type="entry name" value="1-PHOSPHATIDYLINOSITOL 3-PHOSPHATE 5-KINASE-RELATED"/>
    <property type="match status" value="1"/>
</dbReference>
<evidence type="ECO:0000259" key="2">
    <source>
        <dbReference type="PROSITE" id="PS51455"/>
    </source>
</evidence>
<dbReference type="Pfam" id="PF01504">
    <property type="entry name" value="PIP5K"/>
    <property type="match status" value="2"/>
</dbReference>
<dbReference type="Gene3D" id="3.30.800.10">
    <property type="entry name" value="Phosphatidylinositol Phosphate Kinase II Beta"/>
    <property type="match status" value="1"/>
</dbReference>
<evidence type="ECO:0000313" key="3">
    <source>
        <dbReference type="EMBL" id="CEO97941.1"/>
    </source>
</evidence>
<dbReference type="PANTHER" id="PTHR45748">
    <property type="entry name" value="1-PHOSPHATIDYLINOSITOL 3-PHOSPHATE 5-KINASE-RELATED"/>
    <property type="match status" value="1"/>
</dbReference>
<keyword evidence="1" id="KW-0808">Transferase</keyword>
<dbReference type="InterPro" id="IPR027484">
    <property type="entry name" value="PInositol-4-P-5-kinase_N"/>
</dbReference>
<dbReference type="GO" id="GO:0046854">
    <property type="term" value="P:phosphatidylinositol phosphate biosynthetic process"/>
    <property type="evidence" value="ECO:0007669"/>
    <property type="project" value="TreeGrafter"/>
</dbReference>
<organism evidence="3 4">
    <name type="scientific">Plasmodiophora brassicae</name>
    <name type="common">Clubroot disease agent</name>
    <dbReference type="NCBI Taxonomy" id="37360"/>
    <lineage>
        <taxon>Eukaryota</taxon>
        <taxon>Sar</taxon>
        <taxon>Rhizaria</taxon>
        <taxon>Endomyxa</taxon>
        <taxon>Phytomyxea</taxon>
        <taxon>Plasmodiophorida</taxon>
        <taxon>Plasmodiophoridae</taxon>
        <taxon>Plasmodiophora</taxon>
    </lineage>
</organism>
<dbReference type="PROSITE" id="PS51455">
    <property type="entry name" value="PIPK"/>
    <property type="match status" value="1"/>
</dbReference>
<dbReference type="STRING" id="37360.A0A0G4IS56"/>
<dbReference type="GO" id="GO:0010008">
    <property type="term" value="C:endosome membrane"/>
    <property type="evidence" value="ECO:0007669"/>
    <property type="project" value="TreeGrafter"/>
</dbReference>
<dbReference type="Proteomes" id="UP000039324">
    <property type="component" value="Unassembled WGS sequence"/>
</dbReference>
<dbReference type="EMBL" id="CDSF01000081">
    <property type="protein sequence ID" value="CEO97941.1"/>
    <property type="molecule type" value="Genomic_DNA"/>
</dbReference>
<feature type="domain" description="PIPK" evidence="2">
    <location>
        <begin position="1"/>
        <end position="253"/>
    </location>
</feature>